<evidence type="ECO:0000313" key="2">
    <source>
        <dbReference type="EMBL" id="MCQ8242167.1"/>
    </source>
</evidence>
<sequence length="198" mass="21695">MGSFPGYTALKLAREIELHGWEIGAGTYGMPRILEPGRGVLRIGRYCSMADPTIVLGNHRMSAVSTYPFMDLWRDWPGTTPGMRDHADGDVTIGNDVWIGVGAIILPRSVIGDGAVIGAGAVVRGTVPPYAICTGNPATVIRYRFPEPIIERLLRLGWWNWPAARIDRCLRRMLDDDVESFLLMAERENGAGKGSGSR</sequence>
<dbReference type="SUPFAM" id="SSF51161">
    <property type="entry name" value="Trimeric LpxA-like enzymes"/>
    <property type="match status" value="1"/>
</dbReference>
<dbReference type="Proteomes" id="UP001524547">
    <property type="component" value="Unassembled WGS sequence"/>
</dbReference>
<reference evidence="2 3" key="1">
    <citation type="submission" date="2022-06" db="EMBL/GenBank/DDBJ databases">
        <title>Rhizosaccharibacter gen. nov. sp. nov. KSS12, endophytic bacteria isolated from sugarcane.</title>
        <authorList>
            <person name="Pitiwittayakul N."/>
        </authorList>
    </citation>
    <scope>NUCLEOTIDE SEQUENCE [LARGE SCALE GENOMIC DNA]</scope>
    <source>
        <strain evidence="2 3">KSS12</strain>
    </source>
</reference>
<dbReference type="PANTHER" id="PTHR43300">
    <property type="entry name" value="ACETYLTRANSFERASE"/>
    <property type="match status" value="1"/>
</dbReference>
<dbReference type="PANTHER" id="PTHR43300:SF11">
    <property type="entry name" value="ACETYLTRANSFERASE RV3034C-RELATED"/>
    <property type="match status" value="1"/>
</dbReference>
<accession>A0ABT1W0N2</accession>
<protein>
    <submittedName>
        <fullName evidence="2">CatB-related O-acetyltransferase</fullName>
    </submittedName>
</protein>
<dbReference type="CDD" id="cd03349">
    <property type="entry name" value="LbH_XAT"/>
    <property type="match status" value="1"/>
</dbReference>
<gene>
    <name evidence="2" type="ORF">NFI88_15125</name>
</gene>
<name>A0ABT1W0N2_9PROT</name>
<evidence type="ECO:0000256" key="1">
    <source>
        <dbReference type="ARBA" id="ARBA00007274"/>
    </source>
</evidence>
<dbReference type="Pfam" id="PF00132">
    <property type="entry name" value="Hexapep"/>
    <property type="match status" value="1"/>
</dbReference>
<organism evidence="2 3">
    <name type="scientific">Rhizosaccharibacter radicis</name>
    <dbReference type="NCBI Taxonomy" id="2782605"/>
    <lineage>
        <taxon>Bacteria</taxon>
        <taxon>Pseudomonadati</taxon>
        <taxon>Pseudomonadota</taxon>
        <taxon>Alphaproteobacteria</taxon>
        <taxon>Acetobacterales</taxon>
        <taxon>Acetobacteraceae</taxon>
        <taxon>Rhizosaccharibacter</taxon>
    </lineage>
</organism>
<dbReference type="InterPro" id="IPR050179">
    <property type="entry name" value="Trans_hexapeptide_repeat"/>
</dbReference>
<dbReference type="InterPro" id="IPR011004">
    <property type="entry name" value="Trimer_LpxA-like_sf"/>
</dbReference>
<evidence type="ECO:0000313" key="3">
    <source>
        <dbReference type="Proteomes" id="UP001524547"/>
    </source>
</evidence>
<dbReference type="InterPro" id="IPR001451">
    <property type="entry name" value="Hexapep"/>
</dbReference>
<keyword evidence="3" id="KW-1185">Reference proteome</keyword>
<dbReference type="Gene3D" id="2.160.10.10">
    <property type="entry name" value="Hexapeptide repeat proteins"/>
    <property type="match status" value="1"/>
</dbReference>
<proteinExistence type="inferred from homology"/>
<dbReference type="EMBL" id="JAMZEJ010000009">
    <property type="protein sequence ID" value="MCQ8242167.1"/>
    <property type="molecule type" value="Genomic_DNA"/>
</dbReference>
<comment type="similarity">
    <text evidence="1">Belongs to the transferase hexapeptide repeat family.</text>
</comment>
<comment type="caution">
    <text evidence="2">The sequence shown here is derived from an EMBL/GenBank/DDBJ whole genome shotgun (WGS) entry which is preliminary data.</text>
</comment>